<comment type="caution">
    <text evidence="1">The sequence shown here is derived from an EMBL/GenBank/DDBJ whole genome shotgun (WGS) entry which is preliminary data.</text>
</comment>
<dbReference type="EMBL" id="LNIX01000008">
    <property type="protein sequence ID" value="OXA50656.1"/>
    <property type="molecule type" value="Genomic_DNA"/>
</dbReference>
<gene>
    <name evidence="1" type="ORF">Fcan01_14056</name>
</gene>
<evidence type="ECO:0000313" key="2">
    <source>
        <dbReference type="Proteomes" id="UP000198287"/>
    </source>
</evidence>
<keyword evidence="2" id="KW-1185">Reference proteome</keyword>
<name>A0A226E2E9_FOLCA</name>
<organism evidence="1 2">
    <name type="scientific">Folsomia candida</name>
    <name type="common">Springtail</name>
    <dbReference type="NCBI Taxonomy" id="158441"/>
    <lineage>
        <taxon>Eukaryota</taxon>
        <taxon>Metazoa</taxon>
        <taxon>Ecdysozoa</taxon>
        <taxon>Arthropoda</taxon>
        <taxon>Hexapoda</taxon>
        <taxon>Collembola</taxon>
        <taxon>Entomobryomorpha</taxon>
        <taxon>Isotomoidea</taxon>
        <taxon>Isotomidae</taxon>
        <taxon>Proisotominae</taxon>
        <taxon>Folsomia</taxon>
    </lineage>
</organism>
<dbReference type="AlphaFoldDB" id="A0A226E2E9"/>
<accession>A0A226E2E9</accession>
<evidence type="ECO:0000313" key="1">
    <source>
        <dbReference type="EMBL" id="OXA50656.1"/>
    </source>
</evidence>
<protein>
    <submittedName>
        <fullName evidence="1">Uncharacterized protein</fullName>
    </submittedName>
</protein>
<sequence>MFLEEFENHFSTFRLWSTIDVKRIVDALLYYPVHAASISWMEAHAGVINKCVLLGVKFHYGCTSNVILTKELGANRVLLKTLRPVEQDEILTLGIYQYGYSALIANPIFDSDTVGFGDYLNVRELSHKKECTSSACTICLGKEAGNMLQVGKLRKLWGYSALCKKKLQMTTFYPVLTIKADRSRKVEWMCETCGGACKGSKEVDYRRLRFKKVRRMILETSVLTPLDKLGGVVKHYYDKTVRFYRLDKMMILSAVIEQVRYYVKNKLENVPPNGPHPLLTMAEYNSVKKIYNLYFKELWGLEDTDFFRRETEQIKWLEATSYMWTEVRGATIKDYCDKHEIFHETTKNMEILLGLPSFQSVINGNLEIIEARLTSVVDRLHPK</sequence>
<dbReference type="Proteomes" id="UP000198287">
    <property type="component" value="Unassembled WGS sequence"/>
</dbReference>
<proteinExistence type="predicted"/>
<reference evidence="1 2" key="1">
    <citation type="submission" date="2015-12" db="EMBL/GenBank/DDBJ databases">
        <title>The genome of Folsomia candida.</title>
        <authorList>
            <person name="Faddeeva A."/>
            <person name="Derks M.F."/>
            <person name="Anvar Y."/>
            <person name="Smit S."/>
            <person name="Van Straalen N."/>
            <person name="Roelofs D."/>
        </authorList>
    </citation>
    <scope>NUCLEOTIDE SEQUENCE [LARGE SCALE GENOMIC DNA]</scope>
    <source>
        <strain evidence="1 2">VU population</strain>
        <tissue evidence="1">Whole body</tissue>
    </source>
</reference>